<dbReference type="GO" id="GO:0043565">
    <property type="term" value="F:sequence-specific DNA binding"/>
    <property type="evidence" value="ECO:0007669"/>
    <property type="project" value="InterPro"/>
</dbReference>
<dbReference type="GO" id="GO:0005829">
    <property type="term" value="C:cytosol"/>
    <property type="evidence" value="ECO:0007669"/>
    <property type="project" value="TreeGrafter"/>
</dbReference>
<dbReference type="InterPro" id="IPR036390">
    <property type="entry name" value="WH_DNA-bd_sf"/>
</dbReference>
<evidence type="ECO:0000259" key="4">
    <source>
        <dbReference type="Pfam" id="PF13404"/>
    </source>
</evidence>
<gene>
    <name evidence="5" type="ORF">QF206_10130</name>
</gene>
<dbReference type="Proteomes" id="UP001321506">
    <property type="component" value="Unassembled WGS sequence"/>
</dbReference>
<dbReference type="Gene3D" id="1.10.10.10">
    <property type="entry name" value="Winged helix-like DNA-binding domain superfamily/Winged helix DNA-binding domain"/>
    <property type="match status" value="2"/>
</dbReference>
<dbReference type="GO" id="GO:0043200">
    <property type="term" value="P:response to amino acid"/>
    <property type="evidence" value="ECO:0007669"/>
    <property type="project" value="TreeGrafter"/>
</dbReference>
<dbReference type="SUPFAM" id="SSF46785">
    <property type="entry name" value="Winged helix' DNA-binding domain"/>
    <property type="match status" value="2"/>
</dbReference>
<keyword evidence="2" id="KW-0238">DNA-binding</keyword>
<evidence type="ECO:0000256" key="2">
    <source>
        <dbReference type="ARBA" id="ARBA00023125"/>
    </source>
</evidence>
<dbReference type="InterPro" id="IPR036388">
    <property type="entry name" value="WH-like_DNA-bd_sf"/>
</dbReference>
<dbReference type="InterPro" id="IPR011008">
    <property type="entry name" value="Dimeric_a/b-barrel"/>
</dbReference>
<keyword evidence="6" id="KW-1185">Reference proteome</keyword>
<dbReference type="PANTHER" id="PTHR30154">
    <property type="entry name" value="LEUCINE-RESPONSIVE REGULATORY PROTEIN"/>
    <property type="match status" value="1"/>
</dbReference>
<accession>A0AAW6TBU8</accession>
<protein>
    <submittedName>
        <fullName evidence="5">Lrp/AsnC family transcriptional regulator</fullName>
    </submittedName>
</protein>
<dbReference type="PRINTS" id="PR00033">
    <property type="entry name" value="HTHASNC"/>
</dbReference>
<feature type="domain" description="HTH asnC-type" evidence="4">
    <location>
        <begin position="10"/>
        <end position="49"/>
    </location>
</feature>
<evidence type="ECO:0000313" key="6">
    <source>
        <dbReference type="Proteomes" id="UP001321506"/>
    </source>
</evidence>
<evidence type="ECO:0000313" key="5">
    <source>
        <dbReference type="EMBL" id="MDI2099318.1"/>
    </source>
</evidence>
<name>A0AAW6TBU8_9MICO</name>
<dbReference type="SUPFAM" id="SSF54909">
    <property type="entry name" value="Dimeric alpha+beta barrel"/>
    <property type="match status" value="1"/>
</dbReference>
<dbReference type="PANTHER" id="PTHR30154:SF34">
    <property type="entry name" value="TRANSCRIPTIONAL REGULATOR AZLB"/>
    <property type="match status" value="1"/>
</dbReference>
<keyword evidence="3" id="KW-0804">Transcription</keyword>
<keyword evidence="1" id="KW-0805">Transcription regulation</keyword>
<reference evidence="5 6" key="1">
    <citation type="submission" date="2023-04" db="EMBL/GenBank/DDBJ databases">
        <title>Klugiella caeni sp. nov. isolated from the sludge of biochemical tank.</title>
        <authorList>
            <person name="Geng K."/>
        </authorList>
    </citation>
    <scope>NUCLEOTIDE SEQUENCE [LARGE SCALE GENOMIC DNA]</scope>
    <source>
        <strain evidence="5 6">YN-L-19</strain>
    </source>
</reference>
<dbReference type="InterPro" id="IPR019888">
    <property type="entry name" value="Tscrpt_reg_AsnC-like"/>
</dbReference>
<sequence>MVGEVPNGFDQIDRAVAAALQVNGRATWGAIARVLDIPERTVSRRGQRLLEDGTVRVSTYMDVSRVAHARGVLLRLRTDFHCVHDAAAVLAHRDDASSVSILEGSGDIAALLLPADADAHNRLLFHDLPSIKGVQSFGVGTVTKMHRSGYDWNAGGLSDDQVALLTSGMTSSETTPKSAPVSLDAADRHLVELLERDGRASLAALAADSGLSLQTTRRKMEALFHQGVLHVRTEVPAELFGFQLEAMMWIQTPAGLIDELGRALGSHHNVRFCAASTGRNSLLIDTLFADEEELYAFQTGVIGRFPTAEIAESRVVLTAVRRGPLIVLDQPERLTAG</sequence>
<evidence type="ECO:0000256" key="3">
    <source>
        <dbReference type="ARBA" id="ARBA00023163"/>
    </source>
</evidence>
<dbReference type="EMBL" id="JASATX010000004">
    <property type="protein sequence ID" value="MDI2099318.1"/>
    <property type="molecule type" value="Genomic_DNA"/>
</dbReference>
<dbReference type="Pfam" id="PF13404">
    <property type="entry name" value="HTH_AsnC-type"/>
    <property type="match status" value="2"/>
</dbReference>
<dbReference type="RefSeq" id="WP_281489108.1">
    <property type="nucleotide sequence ID" value="NZ_JASATX010000004.1"/>
</dbReference>
<dbReference type="AlphaFoldDB" id="A0AAW6TBU8"/>
<evidence type="ECO:0000256" key="1">
    <source>
        <dbReference type="ARBA" id="ARBA00023015"/>
    </source>
</evidence>
<dbReference type="InterPro" id="IPR000485">
    <property type="entry name" value="AsnC-type_HTH_dom"/>
</dbReference>
<proteinExistence type="predicted"/>
<comment type="caution">
    <text evidence="5">The sequence shown here is derived from an EMBL/GenBank/DDBJ whole genome shotgun (WGS) entry which is preliminary data.</text>
</comment>
<dbReference type="Gene3D" id="3.30.70.920">
    <property type="match status" value="1"/>
</dbReference>
<organism evidence="5 6">
    <name type="scientific">Ruicaihuangia caeni</name>
    <dbReference type="NCBI Taxonomy" id="3042517"/>
    <lineage>
        <taxon>Bacteria</taxon>
        <taxon>Bacillati</taxon>
        <taxon>Actinomycetota</taxon>
        <taxon>Actinomycetes</taxon>
        <taxon>Micrococcales</taxon>
        <taxon>Microbacteriaceae</taxon>
        <taxon>Ruicaihuangia</taxon>
    </lineage>
</organism>
<feature type="domain" description="HTH asnC-type" evidence="4">
    <location>
        <begin position="183"/>
        <end position="223"/>
    </location>
</feature>
<dbReference type="SMART" id="SM00344">
    <property type="entry name" value="HTH_ASNC"/>
    <property type="match status" value="1"/>
</dbReference>